<gene>
    <name evidence="16" type="ORF">RGI145_09505</name>
</gene>
<sequence>MVLTTTGIAAAFGAASCCALPMLLGSLGLGSAWLFGLAVLLGPYRTILLAAAAACLAGGAVLLWRQRAAVACEPGSACSPNPALRLVVPAGLAVGIILLVLGYAYV</sequence>
<keyword evidence="11 15" id="KW-1133">Transmembrane helix</keyword>
<evidence type="ECO:0000256" key="4">
    <source>
        <dbReference type="ARBA" id="ARBA00022448"/>
    </source>
</evidence>
<dbReference type="GO" id="GO:0046872">
    <property type="term" value="F:metal ion binding"/>
    <property type="evidence" value="ECO:0007669"/>
    <property type="project" value="UniProtKB-KW"/>
</dbReference>
<evidence type="ECO:0000313" key="17">
    <source>
        <dbReference type="Proteomes" id="UP000185494"/>
    </source>
</evidence>
<keyword evidence="8 15" id="KW-0812">Transmembrane</keyword>
<dbReference type="STRING" id="257708.RGI145_09505"/>
<evidence type="ECO:0000256" key="6">
    <source>
        <dbReference type="ARBA" id="ARBA00022475"/>
    </source>
</evidence>
<evidence type="ECO:0000256" key="13">
    <source>
        <dbReference type="ARBA" id="ARBA00030934"/>
    </source>
</evidence>
<reference evidence="16 17" key="1">
    <citation type="submission" date="2016-05" db="EMBL/GenBank/DDBJ databases">
        <title>Complete Genome and Methylome Analysis of Psychrotrophic Bacterial Isolates from Antarctic Lake Untersee.</title>
        <authorList>
            <person name="Fomenkov A."/>
            <person name="Akimov V.N."/>
            <person name="Vasilyeva L.V."/>
            <person name="Andersen D."/>
            <person name="Vincze T."/>
            <person name="Roberts R.J."/>
        </authorList>
    </citation>
    <scope>NUCLEOTIDE SEQUENCE [LARGE SCALE GENOMIC DNA]</scope>
    <source>
        <strain evidence="16 17">U14-5</strain>
    </source>
</reference>
<dbReference type="GO" id="GO:0005886">
    <property type="term" value="C:plasma membrane"/>
    <property type="evidence" value="ECO:0007669"/>
    <property type="project" value="UniProtKB-SubCell"/>
</dbReference>
<evidence type="ECO:0000256" key="1">
    <source>
        <dbReference type="ARBA" id="ARBA00004429"/>
    </source>
</evidence>
<feature type="transmembrane region" description="Helical" evidence="15">
    <location>
        <begin position="84"/>
        <end position="105"/>
    </location>
</feature>
<feature type="transmembrane region" description="Helical" evidence="15">
    <location>
        <begin position="43"/>
        <end position="64"/>
    </location>
</feature>
<keyword evidence="9" id="KW-0479">Metal-binding</keyword>
<keyword evidence="12 15" id="KW-0472">Membrane</keyword>
<keyword evidence="5" id="KW-0475">Mercuric resistance</keyword>
<evidence type="ECO:0000256" key="9">
    <source>
        <dbReference type="ARBA" id="ARBA00022723"/>
    </source>
</evidence>
<dbReference type="EMBL" id="CP015583">
    <property type="protein sequence ID" value="APT57303.1"/>
    <property type="molecule type" value="Genomic_DNA"/>
</dbReference>
<evidence type="ECO:0000256" key="8">
    <source>
        <dbReference type="ARBA" id="ARBA00022692"/>
    </source>
</evidence>
<proteinExistence type="inferred from homology"/>
<dbReference type="InterPro" id="IPR003457">
    <property type="entry name" value="Transprt_MerT"/>
</dbReference>
<evidence type="ECO:0000256" key="10">
    <source>
        <dbReference type="ARBA" id="ARBA00022914"/>
    </source>
</evidence>
<evidence type="ECO:0000256" key="14">
    <source>
        <dbReference type="ARBA" id="ARBA00045720"/>
    </source>
</evidence>
<evidence type="ECO:0000256" key="11">
    <source>
        <dbReference type="ARBA" id="ARBA00022989"/>
    </source>
</evidence>
<evidence type="ECO:0000256" key="5">
    <source>
        <dbReference type="ARBA" id="ARBA00022466"/>
    </source>
</evidence>
<dbReference type="AlphaFoldDB" id="A0A1L7AEY1"/>
<evidence type="ECO:0000256" key="3">
    <source>
        <dbReference type="ARBA" id="ARBA00017053"/>
    </source>
</evidence>
<evidence type="ECO:0000313" key="16">
    <source>
        <dbReference type="EMBL" id="APT57303.1"/>
    </source>
</evidence>
<evidence type="ECO:0000256" key="12">
    <source>
        <dbReference type="ARBA" id="ARBA00023136"/>
    </source>
</evidence>
<comment type="similarity">
    <text evidence="2">Belongs to the MerT family.</text>
</comment>
<dbReference type="Pfam" id="PF02411">
    <property type="entry name" value="MerT"/>
    <property type="match status" value="1"/>
</dbReference>
<dbReference type="Proteomes" id="UP000185494">
    <property type="component" value="Chromosome 1"/>
</dbReference>
<accession>A0A1L7AEY1</accession>
<comment type="function">
    <text evidence="14">Involved in mercury resistance. Probably transfers a mercuric ion from the periplasmic Hg(2+)-binding protein MerP to the cytoplasmic mercuric reductase MerA.</text>
</comment>
<evidence type="ECO:0000256" key="7">
    <source>
        <dbReference type="ARBA" id="ARBA00022519"/>
    </source>
</evidence>
<dbReference type="GeneID" id="99634067"/>
<keyword evidence="7" id="KW-0997">Cell inner membrane</keyword>
<dbReference type="RefSeq" id="WP_007002446.1">
    <property type="nucleotide sequence ID" value="NZ_CP015583.1"/>
</dbReference>
<name>A0A1L7AEY1_9PROT</name>
<organism evidence="16 17">
    <name type="scientific">Roseomonas gilardii</name>
    <dbReference type="NCBI Taxonomy" id="257708"/>
    <lineage>
        <taxon>Bacteria</taxon>
        <taxon>Pseudomonadati</taxon>
        <taxon>Pseudomonadota</taxon>
        <taxon>Alphaproteobacteria</taxon>
        <taxon>Acetobacterales</taxon>
        <taxon>Roseomonadaceae</taxon>
        <taxon>Roseomonas</taxon>
    </lineage>
</organism>
<keyword evidence="10" id="KW-0476">Mercury</keyword>
<keyword evidence="6" id="KW-1003">Cell membrane</keyword>
<dbReference type="KEGG" id="rgi:RGI145_09505"/>
<dbReference type="GO" id="GO:0015097">
    <property type="term" value="F:mercury ion transmembrane transporter activity"/>
    <property type="evidence" value="ECO:0007669"/>
    <property type="project" value="InterPro"/>
</dbReference>
<evidence type="ECO:0000256" key="15">
    <source>
        <dbReference type="SAM" id="Phobius"/>
    </source>
</evidence>
<keyword evidence="4" id="KW-0813">Transport</keyword>
<protein>
    <recommendedName>
        <fullName evidence="3">Mercuric transport protein MerT</fullName>
    </recommendedName>
    <alternativeName>
        <fullName evidence="13">Mercury ion transport protein</fullName>
    </alternativeName>
</protein>
<comment type="subcellular location">
    <subcellularLocation>
        <location evidence="1">Cell inner membrane</location>
        <topology evidence="1">Multi-pass membrane protein</topology>
    </subcellularLocation>
</comment>
<evidence type="ECO:0000256" key="2">
    <source>
        <dbReference type="ARBA" id="ARBA00008224"/>
    </source>
</evidence>